<feature type="compositionally biased region" description="Basic and acidic residues" evidence="1">
    <location>
        <begin position="1"/>
        <end position="13"/>
    </location>
</feature>
<name>A0A5J4UQD4_9EUKA</name>
<evidence type="ECO:0000313" key="3">
    <source>
        <dbReference type="Proteomes" id="UP000324800"/>
    </source>
</evidence>
<evidence type="ECO:0000256" key="1">
    <source>
        <dbReference type="SAM" id="MobiDB-lite"/>
    </source>
</evidence>
<accession>A0A5J4UQD4</accession>
<gene>
    <name evidence="2" type="ORF">EZS28_031855</name>
</gene>
<proteinExistence type="predicted"/>
<dbReference type="AlphaFoldDB" id="A0A5J4UQD4"/>
<sequence length="230" mass="25993">MHSELKTMKESTSGEKQAAGAMGVEKDRKDKEDEYANEKLLKQEEEIVQLRHNIQTAKAQIELRVKRRLEIEKELQVTEKEVRRLRAENKGQSEKHKSLSDKHEGAIKERDQLQLIIQMTEQQRESANREIEEIVQQTEKEIVELRQTMRALSAPSIKLNSQSQQDNFVSDVGNEASVYLSNTPSQLAQTQKSGYTLSLSHLTPSLMKLPVIIPPSSLSFAPSTGSASAK</sequence>
<feature type="region of interest" description="Disordered" evidence="1">
    <location>
        <begin position="86"/>
        <end position="105"/>
    </location>
</feature>
<evidence type="ECO:0000313" key="2">
    <source>
        <dbReference type="EMBL" id="KAA6372618.1"/>
    </source>
</evidence>
<comment type="caution">
    <text evidence="2">The sequence shown here is derived from an EMBL/GenBank/DDBJ whole genome shotgun (WGS) entry which is preliminary data.</text>
</comment>
<dbReference type="EMBL" id="SNRW01013445">
    <property type="protein sequence ID" value="KAA6372618.1"/>
    <property type="molecule type" value="Genomic_DNA"/>
</dbReference>
<dbReference type="Proteomes" id="UP000324800">
    <property type="component" value="Unassembled WGS sequence"/>
</dbReference>
<feature type="region of interest" description="Disordered" evidence="1">
    <location>
        <begin position="1"/>
        <end position="37"/>
    </location>
</feature>
<reference evidence="2 3" key="1">
    <citation type="submission" date="2019-03" db="EMBL/GenBank/DDBJ databases">
        <title>Single cell metagenomics reveals metabolic interactions within the superorganism composed of flagellate Streblomastix strix and complex community of Bacteroidetes bacteria on its surface.</title>
        <authorList>
            <person name="Treitli S.C."/>
            <person name="Kolisko M."/>
            <person name="Husnik F."/>
            <person name="Keeling P."/>
            <person name="Hampl V."/>
        </authorList>
    </citation>
    <scope>NUCLEOTIDE SEQUENCE [LARGE SCALE GENOMIC DNA]</scope>
    <source>
        <strain evidence="2">ST1C</strain>
    </source>
</reference>
<feature type="compositionally biased region" description="Basic and acidic residues" evidence="1">
    <location>
        <begin position="24"/>
        <end position="37"/>
    </location>
</feature>
<protein>
    <submittedName>
        <fullName evidence="2">Uncharacterized protein</fullName>
    </submittedName>
</protein>
<organism evidence="2 3">
    <name type="scientific">Streblomastix strix</name>
    <dbReference type="NCBI Taxonomy" id="222440"/>
    <lineage>
        <taxon>Eukaryota</taxon>
        <taxon>Metamonada</taxon>
        <taxon>Preaxostyla</taxon>
        <taxon>Oxymonadida</taxon>
        <taxon>Streblomastigidae</taxon>
        <taxon>Streblomastix</taxon>
    </lineage>
</organism>